<name>A0AAU8ATV1_9VIRU</name>
<dbReference type="EMBL" id="PP511344">
    <property type="protein sequence ID" value="XCD03331.1"/>
    <property type="molecule type" value="Genomic_DNA"/>
</dbReference>
<organism evidence="2">
    <name type="scientific">Dulem virus 197</name>
    <dbReference type="NCBI Taxonomy" id="3145674"/>
    <lineage>
        <taxon>Viruses</taxon>
        <taxon>Monodnaviria</taxon>
        <taxon>Sangervirae</taxon>
        <taxon>Phixviricota</taxon>
        <taxon>Malgrandaviricetes</taxon>
        <taxon>Petitvirales</taxon>
        <taxon>Microviridae</taxon>
        <taxon>Microvirus</taxon>
    </lineage>
</organism>
<evidence type="ECO:0000313" key="2">
    <source>
        <dbReference type="EMBL" id="XCD03331.1"/>
    </source>
</evidence>
<evidence type="ECO:0000256" key="1">
    <source>
        <dbReference type="SAM" id="MobiDB-lite"/>
    </source>
</evidence>
<feature type="region of interest" description="Disordered" evidence="1">
    <location>
        <begin position="152"/>
        <end position="171"/>
    </location>
</feature>
<protein>
    <submittedName>
        <fullName evidence="2">Internal scaffolding protein</fullName>
    </submittedName>
</protein>
<evidence type="ECO:0000313" key="3">
    <source>
        <dbReference type="EMBL" id="XCD04461.1"/>
    </source>
</evidence>
<reference evidence="2" key="1">
    <citation type="submission" date="2024-03" db="EMBL/GenBank/DDBJ databases">
        <title>Diverse circular DNA viruses in blood, oral, and fecal samples of captive lemurs.</title>
        <authorList>
            <person name="Paietta E.N."/>
            <person name="Kraberger S."/>
            <person name="Lund M.C."/>
            <person name="Custer J.M."/>
            <person name="Vargas K.M."/>
            <person name="Ehmke E.E."/>
            <person name="Yoder A.D."/>
            <person name="Varsani A."/>
        </authorList>
    </citation>
    <scope>NUCLEOTIDE SEQUENCE</scope>
    <source>
        <strain evidence="2">Duke_18_51</strain>
        <strain evidence="3">Duke_23FS_39</strain>
    </source>
</reference>
<dbReference type="InterPro" id="IPR014131">
    <property type="entry name" value="Chlamydia_phage_Vp3"/>
</dbReference>
<dbReference type="EMBL" id="PP511463">
    <property type="protein sequence ID" value="XCD04461.1"/>
    <property type="molecule type" value="Genomic_DNA"/>
</dbReference>
<dbReference type="Pfam" id="PF09675">
    <property type="entry name" value="Chlamy_scaf"/>
    <property type="match status" value="1"/>
</dbReference>
<sequence length="171" mass="18735">MSDLVNFRTIFNGGSSRHRQDLTRQTEDVLMEVAPYAIDTDTGEFINKSPNSKLIKNGTINIQDKIQSYRDECDLYTVLNKVAKTGDVSLLHQRVGTFADIGDLPDNFHSMTEYLAAAEKKMAGLSQEEKEAVLADSSDKLDALIEKYLAQKKADEPASGDSVSGVSGGDK</sequence>
<proteinExistence type="predicted"/>
<accession>A0AAU8ATV1</accession>